<dbReference type="EMBL" id="JBBPBM010000026">
    <property type="protein sequence ID" value="KAK8539362.1"/>
    <property type="molecule type" value="Genomic_DNA"/>
</dbReference>
<keyword evidence="2" id="KW-1185">Reference proteome</keyword>
<gene>
    <name evidence="1" type="ORF">V6N12_042990</name>
</gene>
<name>A0ABR2DKU1_9ROSI</name>
<organism evidence="1 2">
    <name type="scientific">Hibiscus sabdariffa</name>
    <name type="common">roselle</name>
    <dbReference type="NCBI Taxonomy" id="183260"/>
    <lineage>
        <taxon>Eukaryota</taxon>
        <taxon>Viridiplantae</taxon>
        <taxon>Streptophyta</taxon>
        <taxon>Embryophyta</taxon>
        <taxon>Tracheophyta</taxon>
        <taxon>Spermatophyta</taxon>
        <taxon>Magnoliopsida</taxon>
        <taxon>eudicotyledons</taxon>
        <taxon>Gunneridae</taxon>
        <taxon>Pentapetalae</taxon>
        <taxon>rosids</taxon>
        <taxon>malvids</taxon>
        <taxon>Malvales</taxon>
        <taxon>Malvaceae</taxon>
        <taxon>Malvoideae</taxon>
        <taxon>Hibiscus</taxon>
    </lineage>
</organism>
<dbReference type="Proteomes" id="UP001472677">
    <property type="component" value="Unassembled WGS sequence"/>
</dbReference>
<comment type="caution">
    <text evidence="1">The sequence shown here is derived from an EMBL/GenBank/DDBJ whole genome shotgun (WGS) entry which is preliminary data.</text>
</comment>
<evidence type="ECO:0000313" key="1">
    <source>
        <dbReference type="EMBL" id="KAK8539362.1"/>
    </source>
</evidence>
<protein>
    <submittedName>
        <fullName evidence="1">Uncharacterized protein</fullName>
    </submittedName>
</protein>
<proteinExistence type="predicted"/>
<reference evidence="1 2" key="1">
    <citation type="journal article" date="2024" name="G3 (Bethesda)">
        <title>Genome assembly of Hibiscus sabdariffa L. provides insights into metabolisms of medicinal natural products.</title>
        <authorList>
            <person name="Kim T."/>
        </authorList>
    </citation>
    <scope>NUCLEOTIDE SEQUENCE [LARGE SCALE GENOMIC DNA]</scope>
    <source>
        <strain evidence="1">TK-2024</strain>
        <tissue evidence="1">Old leaves</tissue>
    </source>
</reference>
<accession>A0ABR2DKU1</accession>
<sequence length="191" mass="21304">MSEQGFHFIEAHRDDFDVETTVTSTKHDLKTLCSKLSEIKDSWVKEFYTHIERADDPKSKVPRSSNDAHINKKTYTIPSQVSGLKGLVQDVTSAPRAAPDHMPASFFVTILPSNALSYEALATTPTLVKVPKKFRTKTAVGCEPKLSREFYEKVDSISTNSESTKSLYTPAPDVAYTPLAPTLMGHRDNQR</sequence>
<evidence type="ECO:0000313" key="2">
    <source>
        <dbReference type="Proteomes" id="UP001472677"/>
    </source>
</evidence>